<proteinExistence type="predicted"/>
<dbReference type="SUPFAM" id="SSF55785">
    <property type="entry name" value="PYP-like sensor domain (PAS domain)"/>
    <property type="match status" value="2"/>
</dbReference>
<dbReference type="Gene3D" id="3.30.450.20">
    <property type="entry name" value="PAS domain"/>
    <property type="match status" value="2"/>
</dbReference>
<dbReference type="InterPro" id="IPR000014">
    <property type="entry name" value="PAS"/>
</dbReference>
<reference evidence="2 3" key="1">
    <citation type="submission" date="2014-03" db="EMBL/GenBank/DDBJ databases">
        <title>Bradyrhizobium valentinum sp. nov., isolated from effective nodules of Lupinus mariae-josephae, a lupine endemic of basic-lime soils in Eastern Spain.</title>
        <authorList>
            <person name="Duran D."/>
            <person name="Rey L."/>
            <person name="Navarro A."/>
            <person name="Busquets A."/>
            <person name="Imperial J."/>
            <person name="Ruiz-Argueso T."/>
        </authorList>
    </citation>
    <scope>NUCLEOTIDE SEQUENCE [LARGE SCALE GENOMIC DNA]</scope>
    <source>
        <strain evidence="2 3">Ro19</strain>
    </source>
</reference>
<dbReference type="CDD" id="cd00130">
    <property type="entry name" value="PAS"/>
    <property type="match status" value="1"/>
</dbReference>
<evidence type="ECO:0000313" key="3">
    <source>
        <dbReference type="Proteomes" id="UP000052023"/>
    </source>
</evidence>
<evidence type="ECO:0000313" key="2">
    <source>
        <dbReference type="EMBL" id="KRR26053.1"/>
    </source>
</evidence>
<dbReference type="InterPro" id="IPR035965">
    <property type="entry name" value="PAS-like_dom_sf"/>
</dbReference>
<evidence type="ECO:0000259" key="1">
    <source>
        <dbReference type="PROSITE" id="PS50112"/>
    </source>
</evidence>
<dbReference type="Proteomes" id="UP000052023">
    <property type="component" value="Unassembled WGS sequence"/>
</dbReference>
<name>A0A0R3N7V7_9BRAD</name>
<dbReference type="InterPro" id="IPR013656">
    <property type="entry name" value="PAS_4"/>
</dbReference>
<protein>
    <recommendedName>
        <fullName evidence="1">PAS domain-containing protein</fullName>
    </recommendedName>
</protein>
<dbReference type="Pfam" id="PF12860">
    <property type="entry name" value="PAS_7"/>
    <property type="match status" value="1"/>
</dbReference>
<dbReference type="NCBIfam" id="TIGR00229">
    <property type="entry name" value="sensory_box"/>
    <property type="match status" value="1"/>
</dbReference>
<dbReference type="PANTHER" id="PTHR44757:SF2">
    <property type="entry name" value="BIOFILM ARCHITECTURE MAINTENANCE PROTEIN MBAA"/>
    <property type="match status" value="1"/>
</dbReference>
<dbReference type="AlphaFoldDB" id="A0A0R3N7V7"/>
<sequence>MQNFRDAVIRNVELEELKIGTAKQRDAAMDERDKFNDKYQATKWQLTAAINSMPQGLIMLDGKAQVLALNHQYRKLYSLPVKIKAGSSLEEILQHRADSGLFDGDIKQYLAAIIDRIGKRQPTSYEISLTDGRVIKIHERPMDGGGWVSVQEDVTAQRKGQAILERTEEFLAAIVENIPEGILVKDARNLRYLFVNKAAEEMIGMSRAEIMGKTARELFPESAAELIERRDRQLLERKQQLEAIVDTVDNPVKGRRIIAVRRLQIGGPERKSHLFVSMVEERTGQTDVVVRTEAAA</sequence>
<accession>A0A0R3N7V7</accession>
<gene>
    <name evidence="2" type="ORF">CQ13_23610</name>
</gene>
<dbReference type="SMART" id="SM00091">
    <property type="entry name" value="PAS"/>
    <property type="match status" value="2"/>
</dbReference>
<feature type="domain" description="PAS" evidence="1">
    <location>
        <begin position="167"/>
        <end position="238"/>
    </location>
</feature>
<dbReference type="InterPro" id="IPR052155">
    <property type="entry name" value="Biofilm_reg_signaling"/>
</dbReference>
<dbReference type="PANTHER" id="PTHR44757">
    <property type="entry name" value="DIGUANYLATE CYCLASE DGCP"/>
    <property type="match status" value="1"/>
</dbReference>
<keyword evidence="3" id="KW-1185">Reference proteome</keyword>
<dbReference type="Pfam" id="PF08448">
    <property type="entry name" value="PAS_4"/>
    <property type="match status" value="1"/>
</dbReference>
<comment type="caution">
    <text evidence="2">The sequence shown here is derived from an EMBL/GenBank/DDBJ whole genome shotgun (WGS) entry which is preliminary data.</text>
</comment>
<organism evidence="2 3">
    <name type="scientific">Bradyrhizobium retamae</name>
    <dbReference type="NCBI Taxonomy" id="1300035"/>
    <lineage>
        <taxon>Bacteria</taxon>
        <taxon>Pseudomonadati</taxon>
        <taxon>Pseudomonadota</taxon>
        <taxon>Alphaproteobacteria</taxon>
        <taxon>Hyphomicrobiales</taxon>
        <taxon>Nitrobacteraceae</taxon>
        <taxon>Bradyrhizobium</taxon>
    </lineage>
</organism>
<dbReference type="EMBL" id="LLYA01000135">
    <property type="protein sequence ID" value="KRR26053.1"/>
    <property type="molecule type" value="Genomic_DNA"/>
</dbReference>
<dbReference type="PROSITE" id="PS50112">
    <property type="entry name" value="PAS"/>
    <property type="match status" value="1"/>
</dbReference>